<dbReference type="GO" id="GO:0016787">
    <property type="term" value="F:hydrolase activity"/>
    <property type="evidence" value="ECO:0007669"/>
    <property type="project" value="UniProtKB-KW"/>
</dbReference>
<dbReference type="Gene3D" id="3.40.710.10">
    <property type="entry name" value="DD-peptidase/beta-lactamase superfamily"/>
    <property type="match status" value="1"/>
</dbReference>
<evidence type="ECO:0000256" key="1">
    <source>
        <dbReference type="SAM" id="SignalP"/>
    </source>
</evidence>
<feature type="domain" description="Beta-lactamase-related" evidence="2">
    <location>
        <begin position="43"/>
        <end position="306"/>
    </location>
</feature>
<dbReference type="Pfam" id="PF00144">
    <property type="entry name" value="Beta-lactamase"/>
    <property type="match status" value="1"/>
</dbReference>
<sequence>MLTRRAFSATLLGAVAVPFVGRAFAQTPSDIRSQIANMSKLHAIMVQRGDEIIVAEAPRGPGLDRVANIKSCSKSIIGLLTGSAIAQGAIPSVNATLGEIAPSIIPADATPGVENLTIEDLVTLRAGLEGTSGRNYGAWVNSDNWVSFALRRPMVASPGGRMIYSTGTTHILGAVLAVATGKNLLEQARAVLGQPLGIEIPAWTRDPQGFYFGGNEMALTPRAMLRIGALMRDQGRFDTDQIISADWIDQSTQARTRSPYSGLDYGYGWFLSNSGFIIARGYGGQIIAAHPEKNLAVVITSDPTSPARSGGYFGQLMDLLEGPVLSLV</sequence>
<organism evidence="3 4">
    <name type="scientific">Thalassospira aquimaris</name>
    <dbReference type="NCBI Taxonomy" id="3037796"/>
    <lineage>
        <taxon>Bacteria</taxon>
        <taxon>Pseudomonadati</taxon>
        <taxon>Pseudomonadota</taxon>
        <taxon>Alphaproteobacteria</taxon>
        <taxon>Rhodospirillales</taxon>
        <taxon>Thalassospiraceae</taxon>
        <taxon>Thalassospira</taxon>
    </lineage>
</organism>
<feature type="chain" id="PRO_5045997678" evidence="1">
    <location>
        <begin position="26"/>
        <end position="328"/>
    </location>
</feature>
<dbReference type="RefSeq" id="WP_114104179.1">
    <property type="nucleotide sequence ID" value="NZ_JARSBO010000014.1"/>
</dbReference>
<comment type="caution">
    <text evidence="3">The sequence shown here is derived from an EMBL/GenBank/DDBJ whole genome shotgun (WGS) entry which is preliminary data.</text>
</comment>
<proteinExistence type="predicted"/>
<keyword evidence="1" id="KW-0732">Signal</keyword>
<evidence type="ECO:0000313" key="4">
    <source>
        <dbReference type="Proteomes" id="UP001529180"/>
    </source>
</evidence>
<accession>A0ABT6GHL4</accession>
<evidence type="ECO:0000313" key="3">
    <source>
        <dbReference type="EMBL" id="MDG4721568.1"/>
    </source>
</evidence>
<dbReference type="SUPFAM" id="SSF56601">
    <property type="entry name" value="beta-lactamase/transpeptidase-like"/>
    <property type="match status" value="1"/>
</dbReference>
<dbReference type="PANTHER" id="PTHR43283:SF7">
    <property type="entry name" value="BETA-LACTAMASE-RELATED DOMAIN-CONTAINING PROTEIN"/>
    <property type="match status" value="1"/>
</dbReference>
<evidence type="ECO:0000259" key="2">
    <source>
        <dbReference type="Pfam" id="PF00144"/>
    </source>
</evidence>
<feature type="signal peptide" evidence="1">
    <location>
        <begin position="1"/>
        <end position="25"/>
    </location>
</feature>
<reference evidence="3 4" key="1">
    <citation type="submission" date="2023-03" db="EMBL/GenBank/DDBJ databases">
        <title>Strain FZY0004 represents a novel species in the genus Thalassospira isolated from seawater.</title>
        <authorList>
            <person name="Fu Z.-Y."/>
        </authorList>
    </citation>
    <scope>NUCLEOTIDE SEQUENCE [LARGE SCALE GENOMIC DNA]</scope>
    <source>
        <strain evidence="3 4">FZY0004</strain>
    </source>
</reference>
<dbReference type="InterPro" id="IPR001466">
    <property type="entry name" value="Beta-lactam-related"/>
</dbReference>
<keyword evidence="4" id="KW-1185">Reference proteome</keyword>
<dbReference type="Proteomes" id="UP001529180">
    <property type="component" value="Unassembled WGS sequence"/>
</dbReference>
<name>A0ABT6GHL4_9PROT</name>
<dbReference type="PANTHER" id="PTHR43283">
    <property type="entry name" value="BETA-LACTAMASE-RELATED"/>
    <property type="match status" value="1"/>
</dbReference>
<dbReference type="InterPro" id="IPR012338">
    <property type="entry name" value="Beta-lactam/transpept-like"/>
</dbReference>
<keyword evidence="3" id="KW-0378">Hydrolase</keyword>
<dbReference type="EC" id="3.-.-.-" evidence="3"/>
<dbReference type="InterPro" id="IPR050789">
    <property type="entry name" value="Diverse_Enzym_Activities"/>
</dbReference>
<protein>
    <submittedName>
        <fullName evidence="3">Serine hydrolase</fullName>
        <ecNumber evidence="3">3.-.-.-</ecNumber>
    </submittedName>
</protein>
<dbReference type="EMBL" id="JARSBO010000014">
    <property type="protein sequence ID" value="MDG4721568.1"/>
    <property type="molecule type" value="Genomic_DNA"/>
</dbReference>
<gene>
    <name evidence="3" type="ORF">P7680_21365</name>
</gene>